<accession>A0A6L8VHF3</accession>
<keyword evidence="2" id="KW-1003">Cell membrane</keyword>
<feature type="transmembrane region" description="Helical" evidence="6">
    <location>
        <begin position="123"/>
        <end position="141"/>
    </location>
</feature>
<dbReference type="Proteomes" id="UP000477083">
    <property type="component" value="Unassembled WGS sequence"/>
</dbReference>
<dbReference type="PANTHER" id="PTHR43124">
    <property type="entry name" value="PURINE EFFLUX PUMP PBUE"/>
    <property type="match status" value="1"/>
</dbReference>
<evidence type="ECO:0000313" key="9">
    <source>
        <dbReference type="Proteomes" id="UP000477083"/>
    </source>
</evidence>
<gene>
    <name evidence="8" type="ORF">GS660_11120</name>
</gene>
<keyword evidence="4 6" id="KW-1133">Transmembrane helix</keyword>
<feature type="transmembrane region" description="Helical" evidence="6">
    <location>
        <begin position="147"/>
        <end position="169"/>
    </location>
</feature>
<evidence type="ECO:0000256" key="5">
    <source>
        <dbReference type="ARBA" id="ARBA00023136"/>
    </source>
</evidence>
<dbReference type="InterPro" id="IPR036259">
    <property type="entry name" value="MFS_trans_sf"/>
</dbReference>
<dbReference type="Gene3D" id="1.20.1250.20">
    <property type="entry name" value="MFS general substrate transporter like domains"/>
    <property type="match status" value="2"/>
</dbReference>
<dbReference type="SUPFAM" id="SSF103473">
    <property type="entry name" value="MFS general substrate transporter"/>
    <property type="match status" value="1"/>
</dbReference>
<dbReference type="Pfam" id="PF07690">
    <property type="entry name" value="MFS_1"/>
    <property type="match status" value="2"/>
</dbReference>
<comment type="subcellular location">
    <subcellularLocation>
        <location evidence="1">Cell membrane</location>
        <topology evidence="1">Multi-pass membrane protein</topology>
    </subcellularLocation>
</comment>
<keyword evidence="5 6" id="KW-0472">Membrane</keyword>
<feature type="transmembrane region" description="Helical" evidence="6">
    <location>
        <begin position="86"/>
        <end position="111"/>
    </location>
</feature>
<dbReference type="AlphaFoldDB" id="A0A6L8VHF3"/>
<dbReference type="OrthoDB" id="9788453at2"/>
<dbReference type="GO" id="GO:0005886">
    <property type="term" value="C:plasma membrane"/>
    <property type="evidence" value="ECO:0007669"/>
    <property type="project" value="UniProtKB-SubCell"/>
</dbReference>
<evidence type="ECO:0000256" key="1">
    <source>
        <dbReference type="ARBA" id="ARBA00004651"/>
    </source>
</evidence>
<evidence type="ECO:0000256" key="2">
    <source>
        <dbReference type="ARBA" id="ARBA00022475"/>
    </source>
</evidence>
<dbReference type="GO" id="GO:0022857">
    <property type="term" value="F:transmembrane transporter activity"/>
    <property type="evidence" value="ECO:0007669"/>
    <property type="project" value="InterPro"/>
</dbReference>
<feature type="transmembrane region" description="Helical" evidence="6">
    <location>
        <begin position="320"/>
        <end position="341"/>
    </location>
</feature>
<dbReference type="PANTHER" id="PTHR43124:SF3">
    <property type="entry name" value="CHLORAMPHENICOL EFFLUX PUMP RV0191"/>
    <property type="match status" value="1"/>
</dbReference>
<feature type="transmembrane region" description="Helical" evidence="6">
    <location>
        <begin position="281"/>
        <end position="299"/>
    </location>
</feature>
<evidence type="ECO:0000313" key="8">
    <source>
        <dbReference type="EMBL" id="MZQ89643.1"/>
    </source>
</evidence>
<dbReference type="InterPro" id="IPR011701">
    <property type="entry name" value="MFS"/>
</dbReference>
<feature type="domain" description="Major facilitator superfamily (MFS) profile" evidence="7">
    <location>
        <begin position="1"/>
        <end position="369"/>
    </location>
</feature>
<evidence type="ECO:0000256" key="4">
    <source>
        <dbReference type="ARBA" id="ARBA00022989"/>
    </source>
</evidence>
<reference evidence="8 9" key="1">
    <citation type="submission" date="2020-01" db="EMBL/GenBank/DDBJ databases">
        <title>Frigidibacter albus SP32T (=CGMCC 1.13995T).</title>
        <authorList>
            <person name="Liao X."/>
        </authorList>
    </citation>
    <scope>NUCLEOTIDE SEQUENCE [LARGE SCALE GENOMIC DNA]</scope>
    <source>
        <strain evidence="8 9">SP32</strain>
    </source>
</reference>
<dbReference type="CDD" id="cd17324">
    <property type="entry name" value="MFS_NepI_like"/>
    <property type="match status" value="1"/>
</dbReference>
<name>A0A6L8VHF3_9RHOB</name>
<feature type="transmembrane region" description="Helical" evidence="6">
    <location>
        <begin position="190"/>
        <end position="210"/>
    </location>
</feature>
<keyword evidence="3 6" id="KW-0812">Transmembrane</keyword>
<sequence>MGGFTIGTTEFAAMALVPYFSAGLGIDEPTASHVISAYALGVVVGAPLIAVFGARVARRSLLIGLMVIFGLFNLMAAMAPTYGTMLAARFLAGLPHGAYFGVAALVAASVVRPNQRAQAVARIMVGLTVATVIGVPFASFLGQTVGWRWGFALVGVLAATTAALIWAYAPRDAGDPGARPMRELSAIGNRQVWLMLAVGAVGFGGFFAIYTYTASTILEVTQARPVMVPVALAVFGVGMTLGTLAAGWAADRAPVRTGFFLLLSSAALAAIYPMTTGSLATLLPMLFLIGMTGSLGTVIQTRLMDVAGDAQTLAAALNHSAFNVANALGPWLAAQVLLAGYGLPATGYVGVVLSLAGAVIFAAAVLDARRGKGWG</sequence>
<dbReference type="InterPro" id="IPR050189">
    <property type="entry name" value="MFS_Efflux_Transporters"/>
</dbReference>
<dbReference type="InterPro" id="IPR020846">
    <property type="entry name" value="MFS_dom"/>
</dbReference>
<keyword evidence="9" id="KW-1185">Reference proteome</keyword>
<dbReference type="EMBL" id="WWNR01000006">
    <property type="protein sequence ID" value="MZQ89643.1"/>
    <property type="molecule type" value="Genomic_DNA"/>
</dbReference>
<protein>
    <submittedName>
        <fullName evidence="8">MFS transporter</fullName>
    </submittedName>
</protein>
<feature type="transmembrane region" description="Helical" evidence="6">
    <location>
        <begin position="347"/>
        <end position="366"/>
    </location>
</feature>
<feature type="transmembrane region" description="Helical" evidence="6">
    <location>
        <begin position="35"/>
        <end position="54"/>
    </location>
</feature>
<proteinExistence type="predicted"/>
<evidence type="ECO:0000256" key="6">
    <source>
        <dbReference type="SAM" id="Phobius"/>
    </source>
</evidence>
<feature type="transmembrane region" description="Helical" evidence="6">
    <location>
        <begin position="257"/>
        <end position="275"/>
    </location>
</feature>
<evidence type="ECO:0000256" key="3">
    <source>
        <dbReference type="ARBA" id="ARBA00022692"/>
    </source>
</evidence>
<feature type="transmembrane region" description="Helical" evidence="6">
    <location>
        <begin position="61"/>
        <end position="80"/>
    </location>
</feature>
<dbReference type="PROSITE" id="PS50850">
    <property type="entry name" value="MFS"/>
    <property type="match status" value="1"/>
</dbReference>
<feature type="transmembrane region" description="Helical" evidence="6">
    <location>
        <begin position="230"/>
        <end position="250"/>
    </location>
</feature>
<organism evidence="8 9">
    <name type="scientific">Frigidibacter albus</name>
    <dbReference type="NCBI Taxonomy" id="1465486"/>
    <lineage>
        <taxon>Bacteria</taxon>
        <taxon>Pseudomonadati</taxon>
        <taxon>Pseudomonadota</taxon>
        <taxon>Alphaproteobacteria</taxon>
        <taxon>Rhodobacterales</taxon>
        <taxon>Paracoccaceae</taxon>
        <taxon>Frigidibacter</taxon>
    </lineage>
</organism>
<comment type="caution">
    <text evidence="8">The sequence shown here is derived from an EMBL/GenBank/DDBJ whole genome shotgun (WGS) entry which is preliminary data.</text>
</comment>
<evidence type="ECO:0000259" key="7">
    <source>
        <dbReference type="PROSITE" id="PS50850"/>
    </source>
</evidence>